<dbReference type="GO" id="GO:0003729">
    <property type="term" value="F:mRNA binding"/>
    <property type="evidence" value="ECO:0007669"/>
    <property type="project" value="TreeGrafter"/>
</dbReference>
<name>A0A0H5BZ21_CYBJN</name>
<dbReference type="InterPro" id="IPR044642">
    <property type="entry name" value="PTHR15588"/>
</dbReference>
<feature type="region of interest" description="Disordered" evidence="3">
    <location>
        <begin position="1"/>
        <end position="20"/>
    </location>
</feature>
<keyword evidence="2" id="KW-0687">Ribonucleoprotein</keyword>
<proteinExistence type="predicted"/>
<keyword evidence="1" id="KW-0694">RNA-binding</keyword>
<organism evidence="5 6">
    <name type="scientific">Cyberlindnera jadinii (strain ATCC 18201 / CBS 1600 / BCRC 20928 / JCM 3617 / NBRC 0987 / NRRL Y-1542)</name>
    <name type="common">Torula yeast</name>
    <name type="synonym">Candida utilis</name>
    <dbReference type="NCBI Taxonomy" id="983966"/>
    <lineage>
        <taxon>Eukaryota</taxon>
        <taxon>Fungi</taxon>
        <taxon>Dikarya</taxon>
        <taxon>Ascomycota</taxon>
        <taxon>Saccharomycotina</taxon>
        <taxon>Saccharomycetes</taxon>
        <taxon>Phaffomycetales</taxon>
        <taxon>Phaffomycetaceae</taxon>
        <taxon>Cyberlindnera</taxon>
    </lineage>
</organism>
<evidence type="ECO:0000259" key="4">
    <source>
        <dbReference type="SMART" id="SM00651"/>
    </source>
</evidence>
<dbReference type="SUPFAM" id="SSF50182">
    <property type="entry name" value="Sm-like ribonucleoproteins"/>
    <property type="match status" value="1"/>
</dbReference>
<dbReference type="PANTHER" id="PTHR15588">
    <property type="entry name" value="LSM1"/>
    <property type="match status" value="1"/>
</dbReference>
<accession>A0A0H5BZ21</accession>
<evidence type="ECO:0000256" key="2">
    <source>
        <dbReference type="ARBA" id="ARBA00023274"/>
    </source>
</evidence>
<feature type="compositionally biased region" description="Basic and acidic residues" evidence="3">
    <location>
        <begin position="1"/>
        <end position="18"/>
    </location>
</feature>
<dbReference type="GO" id="GO:1990904">
    <property type="term" value="C:ribonucleoprotein complex"/>
    <property type="evidence" value="ECO:0007669"/>
    <property type="project" value="UniProtKB-KW"/>
</dbReference>
<dbReference type="GO" id="GO:0000290">
    <property type="term" value="P:deadenylation-dependent decapping of nuclear-transcribed mRNA"/>
    <property type="evidence" value="ECO:0007669"/>
    <property type="project" value="TreeGrafter"/>
</dbReference>
<dbReference type="InterPro" id="IPR010920">
    <property type="entry name" value="LSM_dom_sf"/>
</dbReference>
<dbReference type="GO" id="GO:1990726">
    <property type="term" value="C:Lsm1-7-Pat1 complex"/>
    <property type="evidence" value="ECO:0007669"/>
    <property type="project" value="TreeGrafter"/>
</dbReference>
<evidence type="ECO:0000256" key="1">
    <source>
        <dbReference type="ARBA" id="ARBA00022884"/>
    </source>
</evidence>
<dbReference type="EMBL" id="CDQK01000001">
    <property type="protein sequence ID" value="CEP20641.1"/>
    <property type="molecule type" value="Genomic_DNA"/>
</dbReference>
<reference evidence="6" key="1">
    <citation type="journal article" date="2015" name="J. Biotechnol.">
        <title>The structure of the Cyberlindnera jadinii genome and its relation to Candida utilis analyzed by the occurrence of single nucleotide polymorphisms.</title>
        <authorList>
            <person name="Rupp O."/>
            <person name="Brinkrolf K."/>
            <person name="Buerth C."/>
            <person name="Kunigo M."/>
            <person name="Schneider J."/>
            <person name="Jaenicke S."/>
            <person name="Goesmann A."/>
            <person name="Puehler A."/>
            <person name="Jaeger K.-E."/>
            <person name="Ernst J.F."/>
        </authorList>
    </citation>
    <scope>NUCLEOTIDE SEQUENCE [LARGE SCALE GENOMIC DNA]</scope>
    <source>
        <strain evidence="6">ATCC 18201 / CBS 1600 / BCRC 20928 / JCM 3617 / NBRC 0987 / NRRL Y-1542</strain>
    </source>
</reference>
<sequence length="177" mass="20274">MSSEDKTPEVEQQKKQEPEGEVSGLVLENYSFTTAAAIVGYVDQSFIFLNQTNPARRCIGKVCVMMTDGRQLFGVLRVFDQYGSIVIQDTFERIYLPDNRYGEEYIGDLLIRGENLLMIGDLDIDKEDEPIDKLERIPFDDAKREQKQISVNAVKIHKHKSSSLHKYGKVTESFVEF</sequence>
<protein>
    <submittedName>
        <fullName evidence="5">LSM1 protein</fullName>
    </submittedName>
</protein>
<dbReference type="Proteomes" id="UP000038830">
    <property type="component" value="Unassembled WGS sequence"/>
</dbReference>
<dbReference type="PANTHER" id="PTHR15588:SF8">
    <property type="entry name" value="U6 SNRNA-ASSOCIATED SM-LIKE PROTEIN LSM1"/>
    <property type="match status" value="1"/>
</dbReference>
<feature type="domain" description="Sm" evidence="4">
    <location>
        <begin position="53"/>
        <end position="121"/>
    </location>
</feature>
<dbReference type="GO" id="GO:0000932">
    <property type="term" value="C:P-body"/>
    <property type="evidence" value="ECO:0007669"/>
    <property type="project" value="TreeGrafter"/>
</dbReference>
<evidence type="ECO:0000256" key="3">
    <source>
        <dbReference type="SAM" id="MobiDB-lite"/>
    </source>
</evidence>
<evidence type="ECO:0000313" key="5">
    <source>
        <dbReference type="EMBL" id="CEP20641.1"/>
    </source>
</evidence>
<evidence type="ECO:0000313" key="6">
    <source>
        <dbReference type="Proteomes" id="UP000038830"/>
    </source>
</evidence>
<dbReference type="AlphaFoldDB" id="A0A0H5BZ21"/>
<gene>
    <name evidence="5" type="primary">LSM1</name>
    <name evidence="5" type="ORF">BN1211_0551</name>
</gene>
<dbReference type="SMART" id="SM00651">
    <property type="entry name" value="Sm"/>
    <property type="match status" value="1"/>
</dbReference>
<dbReference type="InterPro" id="IPR001163">
    <property type="entry name" value="Sm_dom_euk/arc"/>
</dbReference>
<dbReference type="Pfam" id="PF01423">
    <property type="entry name" value="LSM"/>
    <property type="match status" value="1"/>
</dbReference>
<dbReference type="Gene3D" id="2.30.30.100">
    <property type="match status" value="1"/>
</dbReference>